<dbReference type="AlphaFoldDB" id="A0AAD8Q0V1"/>
<proteinExistence type="predicted"/>
<gene>
    <name evidence="2" type="ORF">LY79DRAFT_513652</name>
</gene>
<dbReference type="RefSeq" id="XP_060415048.1">
    <property type="nucleotide sequence ID" value="XM_060554518.1"/>
</dbReference>
<dbReference type="GeneID" id="85438758"/>
<accession>A0AAD8Q0V1</accession>
<keyword evidence="3" id="KW-1185">Reference proteome</keyword>
<feature type="region of interest" description="Disordered" evidence="1">
    <location>
        <begin position="68"/>
        <end position="125"/>
    </location>
</feature>
<comment type="caution">
    <text evidence="2">The sequence shown here is derived from an EMBL/GenBank/DDBJ whole genome shotgun (WGS) entry which is preliminary data.</text>
</comment>
<protein>
    <submittedName>
        <fullName evidence="2">Uncharacterized protein</fullName>
    </submittedName>
</protein>
<evidence type="ECO:0000256" key="1">
    <source>
        <dbReference type="SAM" id="MobiDB-lite"/>
    </source>
</evidence>
<reference evidence="2" key="1">
    <citation type="submission" date="2021-06" db="EMBL/GenBank/DDBJ databases">
        <title>Comparative genomics, transcriptomics and evolutionary studies reveal genomic signatures of adaptation to plant cell wall in hemibiotrophic fungi.</title>
        <authorList>
            <consortium name="DOE Joint Genome Institute"/>
            <person name="Baroncelli R."/>
            <person name="Diaz J.F."/>
            <person name="Benocci T."/>
            <person name="Peng M."/>
            <person name="Battaglia E."/>
            <person name="Haridas S."/>
            <person name="Andreopoulos W."/>
            <person name="Labutti K."/>
            <person name="Pangilinan J."/>
            <person name="Floch G.L."/>
            <person name="Makela M.R."/>
            <person name="Henrissat B."/>
            <person name="Grigoriev I.V."/>
            <person name="Crouch J.A."/>
            <person name="De Vries R.P."/>
            <person name="Sukno S.A."/>
            <person name="Thon M.R."/>
        </authorList>
    </citation>
    <scope>NUCLEOTIDE SEQUENCE</scope>
    <source>
        <strain evidence="2">CBS 125086</strain>
    </source>
</reference>
<evidence type="ECO:0000313" key="3">
    <source>
        <dbReference type="Proteomes" id="UP001230504"/>
    </source>
</evidence>
<feature type="compositionally biased region" description="Acidic residues" evidence="1">
    <location>
        <begin position="104"/>
        <end position="115"/>
    </location>
</feature>
<dbReference type="Proteomes" id="UP001230504">
    <property type="component" value="Unassembled WGS sequence"/>
</dbReference>
<sequence length="199" mass="22702">MALEPFHDPWWLPTQLPELDADDGDFCDYTPLPKPGTSQLDMLFWAESIQLLRFGGLRAHESRILQEVEPYTPRPAMPEGLSGYGSADSSENEEDTSGASTSGDDSDDYSIDDEQGGASLFPTHKMPTVTPRPWMERDFVEVDETKWFKIFRRERWASYSNPNPKQLSVDIGNDKDWTKLSRVIEIANRILSEAVDQEW</sequence>
<evidence type="ECO:0000313" key="2">
    <source>
        <dbReference type="EMBL" id="KAK1593782.1"/>
    </source>
</evidence>
<name>A0AAD8Q0V1_9PEZI</name>
<organism evidence="2 3">
    <name type="scientific">Colletotrichum navitas</name>
    <dbReference type="NCBI Taxonomy" id="681940"/>
    <lineage>
        <taxon>Eukaryota</taxon>
        <taxon>Fungi</taxon>
        <taxon>Dikarya</taxon>
        <taxon>Ascomycota</taxon>
        <taxon>Pezizomycotina</taxon>
        <taxon>Sordariomycetes</taxon>
        <taxon>Hypocreomycetidae</taxon>
        <taxon>Glomerellales</taxon>
        <taxon>Glomerellaceae</taxon>
        <taxon>Colletotrichum</taxon>
        <taxon>Colletotrichum graminicola species complex</taxon>
    </lineage>
</organism>
<dbReference type="EMBL" id="JAHLJV010000023">
    <property type="protein sequence ID" value="KAK1593782.1"/>
    <property type="molecule type" value="Genomic_DNA"/>
</dbReference>